<feature type="compositionally biased region" description="Polar residues" evidence="2">
    <location>
        <begin position="1222"/>
        <end position="1231"/>
    </location>
</feature>
<feature type="compositionally biased region" description="Polar residues" evidence="2">
    <location>
        <begin position="312"/>
        <end position="327"/>
    </location>
</feature>
<reference evidence="3" key="1">
    <citation type="submission" date="2013-10" db="EMBL/GenBank/DDBJ databases">
        <title>Genomic analysis of the causative agents of coccidiosis in chickens.</title>
        <authorList>
            <person name="Reid A.J."/>
            <person name="Blake D."/>
            <person name="Billington K."/>
            <person name="Browne H."/>
            <person name="Dunn M."/>
            <person name="Hung S."/>
            <person name="Kawahara F."/>
            <person name="Miranda-Saavedra D."/>
            <person name="Mourier T."/>
            <person name="Nagra H."/>
            <person name="Otto T.D."/>
            <person name="Rawlings N."/>
            <person name="Sanchez A."/>
            <person name="Sanders M."/>
            <person name="Subramaniam C."/>
            <person name="Tay Y."/>
            <person name="Dear P."/>
            <person name="Doerig C."/>
            <person name="Gruber A."/>
            <person name="Parkinson J."/>
            <person name="Shirley M."/>
            <person name="Wan K.L."/>
            <person name="Berriman M."/>
            <person name="Tomley F."/>
            <person name="Pain A."/>
        </authorList>
    </citation>
    <scope>NUCLEOTIDE SEQUENCE [LARGE SCALE GENOMIC DNA]</scope>
    <source>
        <strain evidence="3">Houghton</strain>
    </source>
</reference>
<feature type="compositionally biased region" description="Polar residues" evidence="2">
    <location>
        <begin position="1376"/>
        <end position="1387"/>
    </location>
</feature>
<feature type="region of interest" description="Disordered" evidence="2">
    <location>
        <begin position="1060"/>
        <end position="1080"/>
    </location>
</feature>
<feature type="compositionally biased region" description="Low complexity" evidence="2">
    <location>
        <begin position="1115"/>
        <end position="1126"/>
    </location>
</feature>
<feature type="compositionally biased region" description="Low complexity" evidence="2">
    <location>
        <begin position="2097"/>
        <end position="2115"/>
    </location>
</feature>
<feature type="compositionally biased region" description="Polar residues" evidence="2">
    <location>
        <begin position="1321"/>
        <end position="1331"/>
    </location>
</feature>
<feature type="region of interest" description="Disordered" evidence="2">
    <location>
        <begin position="1188"/>
        <end position="1468"/>
    </location>
</feature>
<feature type="compositionally biased region" description="Low complexity" evidence="2">
    <location>
        <begin position="2138"/>
        <end position="2155"/>
    </location>
</feature>
<feature type="coiled-coil region" evidence="1">
    <location>
        <begin position="429"/>
        <end position="625"/>
    </location>
</feature>
<feature type="region of interest" description="Disordered" evidence="2">
    <location>
        <begin position="133"/>
        <end position="158"/>
    </location>
</feature>
<dbReference type="OrthoDB" id="346296at2759"/>
<organism evidence="3 4">
    <name type="scientific">Eimeria brunetti</name>
    <dbReference type="NCBI Taxonomy" id="51314"/>
    <lineage>
        <taxon>Eukaryota</taxon>
        <taxon>Sar</taxon>
        <taxon>Alveolata</taxon>
        <taxon>Apicomplexa</taxon>
        <taxon>Conoidasida</taxon>
        <taxon>Coccidia</taxon>
        <taxon>Eucoccidiorida</taxon>
        <taxon>Eimeriorina</taxon>
        <taxon>Eimeriidae</taxon>
        <taxon>Eimeria</taxon>
    </lineage>
</organism>
<feature type="compositionally biased region" description="Low complexity" evidence="2">
    <location>
        <begin position="1930"/>
        <end position="1943"/>
    </location>
</feature>
<name>U6LUF9_9EIME</name>
<evidence type="ECO:0000256" key="2">
    <source>
        <dbReference type="SAM" id="MobiDB-lite"/>
    </source>
</evidence>
<evidence type="ECO:0000313" key="4">
    <source>
        <dbReference type="Proteomes" id="UP000030750"/>
    </source>
</evidence>
<dbReference type="VEuPathDB" id="ToxoDB:EBH_0003220"/>
<feature type="compositionally biased region" description="Basic and acidic residues" evidence="2">
    <location>
        <begin position="281"/>
        <end position="309"/>
    </location>
</feature>
<sequence>MDEIHAVLELFVSCRGSCWPLVRLEAEQQLLTQHLLMAAPMDKEEIEELIKKCFEADNNGEINFLSFWSGMENLLELLGIRDPSAHVDDKVYGLQVFRDCILAEAVGKHQGPTSSVLLTRDEVLSIIDRTNKSVAPRHSRGDAGGTRRDGESYQGGDTNSSSLFWDEVYRETALLDAASVLSVTELSMMVFGFLKSYLKQESTGTRQPEGDPHDVDQSVELGEPERTLVPDASGARNAVSHTSYAPRAPGVADSTVGATHEDTSSQGQHSHVYGSLNETSASREDTYGTTMEPERWQKGWELEHPREHAQNPAVSRNDMSSVASSTAGGHGRDPQGQTHGEGSESPAADVSRILREVDSEDPFSQLRQLLIFAGEVVERGAVSKKDRQQLRRLNAAAVDCVDRISVEREKRNEVRLVEWKEVNDAVLSLSRMRTEKQQLMERLTNVEHQHSQLQLQQEQQLCERDKVGELQAALASERLERERLQRLLRDKEEDMMGLTHEKDALLERISSQSGEFSRLLDAAHKEKAELSEDHRRKMETLTREKEMLEEKLRSAEDKARAAEAVRQQVQGDAHLSASTLRQRILELEGDTQRQEAEAEENEALILQLQARLEEKAQQVTILEVKNMQQARLLHQVRGVRNSLMQVLQDSKGTEADEGASISATVPMAREPEIMKLKAGMKAALAHIRDLETFIDEMRKEQRRGFHPRYEISAASGSSSARSVQRKHVGEPCGRFMRAVQTLGDELEMSAAAAAPDSDQEVSSSAIEKGNSGPTNAPSGESVSSPLCEQSRVACEGEGEGGGGVVGEASCDAPLSKQPSIREQIVAVEKQKVAYKKAGALQGSGLRRHFQSRAGTSGKVGYFASVLSEPSTTDPVSKEPTSSASLPEAEDIFDPLDLLKSEDSVDTEVQGGFAAKCQPSRTSREAQGNHPDGRARKPSSKSGQSLVSHSSAAAAAVSSNATELPPSGGSPKMSFGHSVSSSGLEMPLEGRRCRSRATDRNTSNERQEGIAESPMAVPSQEAGSALEGRPLSSSGDRSSLSDSLASTNSDGKFLMLTALGEANKSPTASANRRIGDRSQSSKVELATKALDASTLSGMFSMLGACAALPGNAPRGAAASADAVNDTAKNTRSAGGEDSSKAKHKQPIRLSAAATAAISTKDVSAFRSLRCVSQGSVHRVEQPEELLDQISTGMAPGSTDISELTARRGEPTSEESPLTERDQWSPSKRQSPSPKAGHARARRTVSLGITESPKDVEGRDNEEQQKRLPSLTTPVSSAACVDRSSGKDPNLQDLEGSRKASRAIGSVPGQRSGADVGKEVASESGSPTSSVQKRSGALKSAPTTSETCRSRGIANAQRTPRSRSSSSEPPSRQVLPSHGTSTSQTAQDTKTPHETRNTGASGERDMSHPSSRAYKATGCEEQVQTLRRQAPLPGGQAAPQDCSGACKRERSGTCSTREERSLNDQLRPTERLHDELKEERAKLQDEQTASAAALLAAAAGVVDASLQQQQQMIQRQQEHHEDLQRVQQRRIDMLQEQLEHLQKAKDEQRESGEQEQKKLIHTLQAKLEELQKRQDKREQDFQEAHRKLQEELEVQLKKKLEELRCSPRRTNMEAASSCSVGQNILHASYAHRHDTDVRNSHTIRPGYKHATSGEGSSFERFASEQTLHPAAHHDNSRKHVSDMHPFTTVPEDLVGLNAQRVSQLPSSGKLEDDGLNCMPWNRGGTESLGSVGRMDIHNAAADARGQPVADAVGGYICEEHDRCDSDDASSCASSSLMGSQCGLPVHGCSFEDVPTTTSSSFISQSTTPAVCSSMPSQRGNYVTSEGPVDRQIYAGGGDRLLSQSIGAHSRESLLRRHNMRPQPSECVPATPQHIPVNAGQAELSFSSSVVQRISSSTGSLWSPKASRNHTPGVGERAPCCSTAGTSRPHTDSSVSISGTTASSAGCQAGSAEKLLRAEFRYRSESSRHPSDQDGGPRERGTGLGRPQPSVYHPVSRADRVIPMRQAPIDSARFFGSNSTTEKVPCLAGISRGHQGAFSCRDSQLPPPLASARSITSTSSMALPLQSSSIAHTSRLLQQPMNPNQRSPSQTDFLGATSARSITSSRQTDSRSSQTATTKRSRHSRCSESQVPPSPGRPTNESGVRSTRSSGVSTRSESLLCGPRRTVNSLMNKQPRSTTSDVNSARQRRKMQSSTVGADTVGCSPRESVPTERLEGNETTAIMYRRASSSATLPDVDLSRYPPHYRQKTHRGSSRKEKVDDKRQPDESDNAALSAAGESNSSTAASSAWAGFNVEVNQVKCAGLLEETRSGSGSTLAVNHSEQIGYHMLEPGIADSSCGRQVSC</sequence>
<feature type="compositionally biased region" description="Low complexity" evidence="2">
    <location>
        <begin position="1030"/>
        <end position="1046"/>
    </location>
</feature>
<feature type="compositionally biased region" description="Basic and acidic residues" evidence="2">
    <location>
        <begin position="1960"/>
        <end position="1978"/>
    </location>
</feature>
<keyword evidence="1" id="KW-0175">Coiled coil</keyword>
<feature type="compositionally biased region" description="Basic and acidic residues" evidence="2">
    <location>
        <begin position="1444"/>
        <end position="1468"/>
    </location>
</feature>
<protein>
    <submittedName>
        <fullName evidence="3">Proteophosphoglycan ppg4, related</fullName>
    </submittedName>
</protein>
<proteinExistence type="predicted"/>
<feature type="compositionally biased region" description="Basic and acidic residues" evidence="2">
    <location>
        <begin position="1250"/>
        <end position="1264"/>
    </location>
</feature>
<feature type="compositionally biased region" description="Basic and acidic residues" evidence="2">
    <location>
        <begin position="2251"/>
        <end position="2263"/>
    </location>
</feature>
<gene>
    <name evidence="3" type="ORF">EBH_0003220</name>
</gene>
<feature type="compositionally biased region" description="Basic residues" evidence="2">
    <location>
        <begin position="2240"/>
        <end position="2250"/>
    </location>
</feature>
<feature type="region of interest" description="Disordered" evidence="2">
    <location>
        <begin position="1960"/>
        <end position="1990"/>
    </location>
</feature>
<feature type="compositionally biased region" description="Polar residues" evidence="2">
    <location>
        <begin position="2163"/>
        <end position="2182"/>
    </location>
</feature>
<dbReference type="Proteomes" id="UP000030750">
    <property type="component" value="Unassembled WGS sequence"/>
</dbReference>
<evidence type="ECO:0000256" key="1">
    <source>
        <dbReference type="SAM" id="Coils"/>
    </source>
</evidence>
<evidence type="ECO:0000313" key="3">
    <source>
        <dbReference type="EMBL" id="CDJ52249.1"/>
    </source>
</evidence>
<feature type="compositionally biased region" description="Basic and acidic residues" evidence="2">
    <location>
        <begin position="987"/>
        <end position="1008"/>
    </location>
</feature>
<feature type="region of interest" description="Disordered" evidence="2">
    <location>
        <begin position="865"/>
        <end position="1046"/>
    </location>
</feature>
<feature type="compositionally biased region" description="Low complexity" evidence="2">
    <location>
        <begin position="944"/>
        <end position="960"/>
    </location>
</feature>
<dbReference type="EMBL" id="HG713099">
    <property type="protein sequence ID" value="CDJ52249.1"/>
    <property type="molecule type" value="Genomic_DNA"/>
</dbReference>
<feature type="region of interest" description="Disordered" evidence="2">
    <location>
        <begin position="2095"/>
        <end position="2216"/>
    </location>
</feature>
<feature type="compositionally biased region" description="Basic and acidic residues" evidence="2">
    <location>
        <begin position="1388"/>
        <end position="1405"/>
    </location>
</feature>
<keyword evidence="4" id="KW-1185">Reference proteome</keyword>
<feature type="compositionally biased region" description="Low complexity" evidence="2">
    <location>
        <begin position="1360"/>
        <end position="1370"/>
    </location>
</feature>
<feature type="region of interest" description="Disordered" evidence="2">
    <location>
        <begin position="228"/>
        <end position="348"/>
    </location>
</feature>
<feature type="compositionally biased region" description="Polar residues" evidence="2">
    <location>
        <begin position="867"/>
        <end position="884"/>
    </location>
</feature>
<feature type="region of interest" description="Disordered" evidence="2">
    <location>
        <begin position="1113"/>
        <end position="1146"/>
    </location>
</feature>
<feature type="compositionally biased region" description="Polar residues" evidence="2">
    <location>
        <begin position="760"/>
        <end position="784"/>
    </location>
</feature>
<feature type="compositionally biased region" description="Basic and acidic residues" evidence="2">
    <location>
        <begin position="139"/>
        <end position="151"/>
    </location>
</feature>
<reference evidence="3" key="2">
    <citation type="submission" date="2013-10" db="EMBL/GenBank/DDBJ databases">
        <authorList>
            <person name="Aslett M."/>
        </authorList>
    </citation>
    <scope>NUCLEOTIDE SEQUENCE [LARGE SCALE GENOMIC DNA]</scope>
    <source>
        <strain evidence="3">Houghton</strain>
    </source>
</reference>
<feature type="region of interest" description="Disordered" evidence="2">
    <location>
        <begin position="2230"/>
        <end position="2277"/>
    </location>
</feature>
<feature type="region of interest" description="Disordered" evidence="2">
    <location>
        <begin position="749"/>
        <end position="784"/>
    </location>
</feature>
<accession>U6LUF9</accession>
<feature type="region of interest" description="Disordered" evidence="2">
    <location>
        <begin position="1894"/>
        <end position="1947"/>
    </location>
</feature>